<dbReference type="OrthoDB" id="5394254at2759"/>
<comment type="caution">
    <text evidence="2">The sequence shown here is derived from an EMBL/GenBank/DDBJ whole genome shotgun (WGS) entry which is preliminary data.</text>
</comment>
<proteinExistence type="predicted"/>
<keyword evidence="1" id="KW-1133">Transmembrane helix</keyword>
<evidence type="ECO:0000313" key="2">
    <source>
        <dbReference type="EMBL" id="KAG9241899.1"/>
    </source>
</evidence>
<keyword evidence="1" id="KW-0812">Transmembrane</keyword>
<feature type="transmembrane region" description="Helical" evidence="1">
    <location>
        <begin position="41"/>
        <end position="64"/>
    </location>
</feature>
<dbReference type="AlphaFoldDB" id="A0A9P7YXZ6"/>
<accession>A0A9P7YXZ6</accession>
<feature type="transmembrane region" description="Helical" evidence="1">
    <location>
        <begin position="130"/>
        <end position="147"/>
    </location>
</feature>
<feature type="transmembrane region" description="Helical" evidence="1">
    <location>
        <begin position="103"/>
        <end position="124"/>
    </location>
</feature>
<evidence type="ECO:0000313" key="3">
    <source>
        <dbReference type="Proteomes" id="UP000887226"/>
    </source>
</evidence>
<gene>
    <name evidence="2" type="ORF">BJ878DRAFT_544778</name>
</gene>
<keyword evidence="1" id="KW-0472">Membrane</keyword>
<feature type="transmembrane region" description="Helical" evidence="1">
    <location>
        <begin position="280"/>
        <end position="299"/>
    </location>
</feature>
<keyword evidence="3" id="KW-1185">Reference proteome</keyword>
<sequence>MSLRVRRDSVVSTSAGEPILVAQSFTKKLSKKSKIPKPLQFPLVVLLSFTVSSLLGTLVPVAGNESLRRVTKTPDAVGLAVLLGWRVTELAVGWFGDYDRYDLAALSLLSQGPPLYLLGTFYNIQPQELAISLFLNLAGTYIPFALLRPLSSAHKAGDALPPGRGDVSSDYIIQGITTLLGAAIYSVTLQGAYGTFLPVTLVTHFENLVSIIPAHTASLVSLFPQAIVCGLAAKTFIFTPASTLDSSSPPFNALRATLLETFCYNIWGFSKATKTVIKRTAALSLISGGNTFVQTFVAMEGVELLGAAGYSSVWVVAASVTGLALAAVNAG</sequence>
<dbReference type="EMBL" id="MU254141">
    <property type="protein sequence ID" value="KAG9241899.1"/>
    <property type="molecule type" value="Genomic_DNA"/>
</dbReference>
<organism evidence="2 3">
    <name type="scientific">Calycina marina</name>
    <dbReference type="NCBI Taxonomy" id="1763456"/>
    <lineage>
        <taxon>Eukaryota</taxon>
        <taxon>Fungi</taxon>
        <taxon>Dikarya</taxon>
        <taxon>Ascomycota</taxon>
        <taxon>Pezizomycotina</taxon>
        <taxon>Leotiomycetes</taxon>
        <taxon>Helotiales</taxon>
        <taxon>Pezizellaceae</taxon>
        <taxon>Calycina</taxon>
    </lineage>
</organism>
<feature type="transmembrane region" description="Helical" evidence="1">
    <location>
        <begin position="311"/>
        <end position="330"/>
    </location>
</feature>
<evidence type="ECO:0000256" key="1">
    <source>
        <dbReference type="SAM" id="Phobius"/>
    </source>
</evidence>
<reference evidence="2" key="1">
    <citation type="journal article" date="2021" name="IMA Fungus">
        <title>Genomic characterization of three marine fungi, including Emericellopsis atlantica sp. nov. with signatures of a generalist lifestyle and marine biomass degradation.</title>
        <authorList>
            <person name="Hagestad O.C."/>
            <person name="Hou L."/>
            <person name="Andersen J.H."/>
            <person name="Hansen E.H."/>
            <person name="Altermark B."/>
            <person name="Li C."/>
            <person name="Kuhnert E."/>
            <person name="Cox R.J."/>
            <person name="Crous P.W."/>
            <person name="Spatafora J.W."/>
            <person name="Lail K."/>
            <person name="Amirebrahimi M."/>
            <person name="Lipzen A."/>
            <person name="Pangilinan J."/>
            <person name="Andreopoulos W."/>
            <person name="Hayes R.D."/>
            <person name="Ng V."/>
            <person name="Grigoriev I.V."/>
            <person name="Jackson S.A."/>
            <person name="Sutton T.D.S."/>
            <person name="Dobson A.D.W."/>
            <person name="Rama T."/>
        </authorList>
    </citation>
    <scope>NUCLEOTIDE SEQUENCE</scope>
    <source>
        <strain evidence="2">TRa3180A</strain>
    </source>
</reference>
<name>A0A9P7YXZ6_9HELO</name>
<dbReference type="Proteomes" id="UP000887226">
    <property type="component" value="Unassembled WGS sequence"/>
</dbReference>
<protein>
    <submittedName>
        <fullName evidence="2">Uncharacterized protein</fullName>
    </submittedName>
</protein>